<dbReference type="SUPFAM" id="SSF54593">
    <property type="entry name" value="Glyoxalase/Bleomycin resistance protein/Dihydroxybiphenyl dioxygenase"/>
    <property type="match status" value="1"/>
</dbReference>
<proteinExistence type="predicted"/>
<dbReference type="Proteomes" id="UP001379235">
    <property type="component" value="Unassembled WGS sequence"/>
</dbReference>
<dbReference type="EMBL" id="JBBHJY010000007">
    <property type="protein sequence ID" value="MEJ6011048.1"/>
    <property type="molecule type" value="Genomic_DNA"/>
</dbReference>
<accession>A0ABU8SCR8</accession>
<dbReference type="RefSeq" id="WP_339967914.1">
    <property type="nucleotide sequence ID" value="NZ_JBBHJY010000007.1"/>
</dbReference>
<evidence type="ECO:0000313" key="1">
    <source>
        <dbReference type="EMBL" id="MEJ6011048.1"/>
    </source>
</evidence>
<dbReference type="Gene3D" id="3.10.180.10">
    <property type="entry name" value="2,3-Dihydroxybiphenyl 1,2-Dioxygenase, domain 1"/>
    <property type="match status" value="1"/>
</dbReference>
<evidence type="ECO:0000313" key="2">
    <source>
        <dbReference type="Proteomes" id="UP001379235"/>
    </source>
</evidence>
<sequence length="181" mass="19864">MMQPEGSIIELCHVTRDLDAALLHWTRDLLAGPFFVFDVPVLPGQLYYGQPTEVSMRVGFGFSGGVLIELLEQTNDGASPFRDFLEAHDEGLHHIMPRCDFDAGFARHSAAGHEVAFAGRMPSGERFCLFDTRAANGAYVELMELSDAMLGSLSLMAKAHATWDGVTDPVRPMSRLAEYAS</sequence>
<reference evidence="1 2" key="1">
    <citation type="submission" date="2024-03" db="EMBL/GenBank/DDBJ databases">
        <authorList>
            <person name="Jo J.-H."/>
        </authorList>
    </citation>
    <scope>NUCLEOTIDE SEQUENCE [LARGE SCALE GENOMIC DNA]</scope>
    <source>
        <strain evidence="1 2">AS3R-12</strain>
    </source>
</reference>
<comment type="caution">
    <text evidence="1">The sequence shown here is derived from an EMBL/GenBank/DDBJ whole genome shotgun (WGS) entry which is preliminary data.</text>
</comment>
<protein>
    <submittedName>
        <fullName evidence="1">VOC family protein</fullName>
    </submittedName>
</protein>
<name>A0ABU8SCR8_9SPHN</name>
<gene>
    <name evidence="1" type="ORF">WG900_14085</name>
</gene>
<dbReference type="InterPro" id="IPR029068">
    <property type="entry name" value="Glyas_Bleomycin-R_OHBP_Dase"/>
</dbReference>
<keyword evidence="2" id="KW-1185">Reference proteome</keyword>
<organism evidence="1 2">
    <name type="scientific">Novosphingobium aquae</name>
    <dbReference type="NCBI Taxonomy" id="3133435"/>
    <lineage>
        <taxon>Bacteria</taxon>
        <taxon>Pseudomonadati</taxon>
        <taxon>Pseudomonadota</taxon>
        <taxon>Alphaproteobacteria</taxon>
        <taxon>Sphingomonadales</taxon>
        <taxon>Sphingomonadaceae</taxon>
        <taxon>Novosphingobium</taxon>
    </lineage>
</organism>